<feature type="transmembrane region" description="Helical" evidence="1">
    <location>
        <begin position="61"/>
        <end position="79"/>
    </location>
</feature>
<evidence type="ECO:0008006" key="6">
    <source>
        <dbReference type="Google" id="ProtNLM"/>
    </source>
</evidence>
<keyword evidence="5" id="KW-1185">Reference proteome</keyword>
<evidence type="ECO:0000259" key="2">
    <source>
        <dbReference type="Pfam" id="PF07584"/>
    </source>
</evidence>
<keyword evidence="1" id="KW-1133">Transmembrane helix</keyword>
<name>A0A839SU06_9PROT</name>
<dbReference type="PANTHER" id="PTHR37464:SF1">
    <property type="entry name" value="BLL2463 PROTEIN"/>
    <property type="match status" value="1"/>
</dbReference>
<keyword evidence="1" id="KW-0812">Transmembrane</keyword>
<dbReference type="InterPro" id="IPR025297">
    <property type="entry name" value="DUF4159"/>
</dbReference>
<keyword evidence="1" id="KW-0472">Membrane</keyword>
<feature type="transmembrane region" description="Helical" evidence="1">
    <location>
        <begin position="654"/>
        <end position="676"/>
    </location>
</feature>
<dbReference type="Proteomes" id="UP000581135">
    <property type="component" value="Unassembled WGS sequence"/>
</dbReference>
<organism evidence="4 5">
    <name type="scientific">Limibacillus halophilus</name>
    <dbReference type="NCBI Taxonomy" id="1579333"/>
    <lineage>
        <taxon>Bacteria</taxon>
        <taxon>Pseudomonadati</taxon>
        <taxon>Pseudomonadota</taxon>
        <taxon>Alphaproteobacteria</taxon>
        <taxon>Rhodospirillales</taxon>
        <taxon>Rhodovibrionaceae</taxon>
        <taxon>Limibacillus</taxon>
    </lineage>
</organism>
<dbReference type="InterPro" id="IPR011933">
    <property type="entry name" value="Double_TM_dom"/>
</dbReference>
<protein>
    <recommendedName>
        <fullName evidence="6">N-terminal double-transmembrane domain-containing protein</fullName>
    </recommendedName>
</protein>
<dbReference type="AlphaFoldDB" id="A0A839SU06"/>
<dbReference type="InterPro" id="IPR029062">
    <property type="entry name" value="Class_I_gatase-like"/>
</dbReference>
<dbReference type="Gene3D" id="3.40.50.880">
    <property type="match status" value="1"/>
</dbReference>
<dbReference type="Gene3D" id="3.40.50.12140">
    <property type="entry name" value="Domain of unknown function DUF4159"/>
    <property type="match status" value="1"/>
</dbReference>
<dbReference type="EMBL" id="JACHXA010000006">
    <property type="protein sequence ID" value="MBB3065972.1"/>
    <property type="molecule type" value="Genomic_DNA"/>
</dbReference>
<dbReference type="PANTHER" id="PTHR37464">
    <property type="entry name" value="BLL2463 PROTEIN"/>
    <property type="match status" value="1"/>
</dbReference>
<feature type="transmembrane region" description="Helical" evidence="1">
    <location>
        <begin position="6"/>
        <end position="28"/>
    </location>
</feature>
<feature type="domain" description="Aerotolerance regulator N-terminal" evidence="2">
    <location>
        <begin position="7"/>
        <end position="81"/>
    </location>
</feature>
<dbReference type="NCBIfam" id="TIGR02226">
    <property type="entry name" value="two_anch"/>
    <property type="match status" value="1"/>
</dbReference>
<feature type="transmembrane region" description="Helical" evidence="1">
    <location>
        <begin position="620"/>
        <end position="642"/>
    </location>
</feature>
<dbReference type="Pfam" id="PF13709">
    <property type="entry name" value="DUF4159"/>
    <property type="match status" value="1"/>
</dbReference>
<evidence type="ECO:0000259" key="3">
    <source>
        <dbReference type="Pfam" id="PF13709"/>
    </source>
</evidence>
<dbReference type="SUPFAM" id="SSF52317">
    <property type="entry name" value="Class I glutamine amidotransferase-like"/>
    <property type="match status" value="1"/>
</dbReference>
<dbReference type="Pfam" id="PF07584">
    <property type="entry name" value="BatA"/>
    <property type="match status" value="1"/>
</dbReference>
<evidence type="ECO:0000313" key="4">
    <source>
        <dbReference type="EMBL" id="MBB3065972.1"/>
    </source>
</evidence>
<proteinExistence type="predicted"/>
<reference evidence="4 5" key="1">
    <citation type="submission" date="2020-08" db="EMBL/GenBank/DDBJ databases">
        <title>Genomic Encyclopedia of Type Strains, Phase III (KMG-III): the genomes of soil and plant-associated and newly described type strains.</title>
        <authorList>
            <person name="Whitman W."/>
        </authorList>
    </citation>
    <scope>NUCLEOTIDE SEQUENCE [LARGE SCALE GENOMIC DNA]</scope>
    <source>
        <strain evidence="4 5">CECT 8803</strain>
    </source>
</reference>
<sequence>MLNLGIIAFAQPWVLLGLGALPVLWLLLRVTPPAPKRQLFPALRLLLGLKPTEETPARTPWWLLALRMLIAALLVVAAAEPLFNPSAWLAGRGPLLLVIDDGWSAAPRWEDRVTSWNQLIERAERQQRQVILATTAEDTGGQTGLISDQLSPAQARERLSALQPKPWPVNRRALLESLTGLALQAGTQAFWLSDGLASDGAAELATTLQRLGSLTLISDPPTVLAKTLLPPEHGAQNLGAIVRRSVIGAAETVAVEAYAENGRLLGRSEALFEPDAGEVSVSFDLPIELRNEAVRLSLASAGGRSAAGVALLDERWRRRPVGLFSPDRLAADKPLLGELFFLEKALAPFSELRRGSIEELLSRDLSMLILADSGTLSPEEHDTLVDWVEAGGLLVRFSGPRLLDAVAATGGSPQALLLPVRLRPGDRLLTGSLAWGQSGTLADFPPDSPFHGLAGSTEVSIGRQVLAEPSLDLANKTWARLEDGTPLVTSAPQGEGRLVLFHTSANSSWSNLPLSGLFVDMLRRIVEVSEGVEASAEGTSLPPIQLLNGFGHVVSPWSEAGELTDPATKPSAATPPGLYGLQGERRAVNLGPNLSELAPFEVTAAGVIQETYQRDQETNLLTPLLTAALLLATLDLLIALLLRGLVQKPRFLTAAGSTGAVLGFALLVSLPFGALAQQSIYEGTPQDPELFALEASNETRLAYVLTGVPSIDRVSEAGLTGLTLVLRQRTSITAAAPFAVQLGRDELAFFPLLYWPVTREQRPLDATARQAVADYMRNGGTIVFDLQEERVGRGLGGLLTPGEAALRAITAGLDLPPLAPIDPDHVLTKAFYLLQDFPGRLQGGLPWVENVGEEQNDGVASLIITSGDWAGAWAIDDRGAPILPVTPGGERQREMAYRVGVNLVMYALTGNYKADQVHVPFILERLGQ</sequence>
<dbReference type="CDD" id="cd03143">
    <property type="entry name" value="A4_beta-galactosidase_middle_domain"/>
    <property type="match status" value="1"/>
</dbReference>
<evidence type="ECO:0000256" key="1">
    <source>
        <dbReference type="SAM" id="Phobius"/>
    </source>
</evidence>
<evidence type="ECO:0000313" key="5">
    <source>
        <dbReference type="Proteomes" id="UP000581135"/>
    </source>
</evidence>
<dbReference type="InterPro" id="IPR024163">
    <property type="entry name" value="Aerotolerance_reg_N"/>
</dbReference>
<dbReference type="RefSeq" id="WP_183416798.1">
    <property type="nucleotide sequence ID" value="NZ_JACHXA010000006.1"/>
</dbReference>
<feature type="domain" description="DUF4159" evidence="3">
    <location>
        <begin position="700"/>
        <end position="908"/>
    </location>
</feature>
<gene>
    <name evidence="4" type="ORF">FHR98_002275</name>
</gene>
<accession>A0A839SU06</accession>
<comment type="caution">
    <text evidence="4">The sequence shown here is derived from an EMBL/GenBank/DDBJ whole genome shotgun (WGS) entry which is preliminary data.</text>
</comment>